<comment type="caution">
    <text evidence="1">The sequence shown here is derived from an EMBL/GenBank/DDBJ whole genome shotgun (WGS) entry which is preliminary data.</text>
</comment>
<keyword evidence="2" id="KW-1185">Reference proteome</keyword>
<dbReference type="EMBL" id="BPVZ01000037">
    <property type="protein sequence ID" value="GKV12663.1"/>
    <property type="molecule type" value="Genomic_DNA"/>
</dbReference>
<name>A0AAV5JMS0_9ROSI</name>
<dbReference type="AlphaFoldDB" id="A0AAV5JMS0"/>
<evidence type="ECO:0008006" key="3">
    <source>
        <dbReference type="Google" id="ProtNLM"/>
    </source>
</evidence>
<reference evidence="1 2" key="1">
    <citation type="journal article" date="2021" name="Commun. Biol.">
        <title>The genome of Shorea leprosula (Dipterocarpaceae) highlights the ecological relevance of drought in aseasonal tropical rainforests.</title>
        <authorList>
            <person name="Ng K.K.S."/>
            <person name="Kobayashi M.J."/>
            <person name="Fawcett J.A."/>
            <person name="Hatakeyama M."/>
            <person name="Paape T."/>
            <person name="Ng C.H."/>
            <person name="Ang C.C."/>
            <person name="Tnah L.H."/>
            <person name="Lee C.T."/>
            <person name="Nishiyama T."/>
            <person name="Sese J."/>
            <person name="O'Brien M.J."/>
            <person name="Copetti D."/>
            <person name="Mohd Noor M.I."/>
            <person name="Ong R.C."/>
            <person name="Putra M."/>
            <person name="Sireger I.Z."/>
            <person name="Indrioko S."/>
            <person name="Kosugi Y."/>
            <person name="Izuno A."/>
            <person name="Isagi Y."/>
            <person name="Lee S.L."/>
            <person name="Shimizu K.K."/>
        </authorList>
    </citation>
    <scope>NUCLEOTIDE SEQUENCE [LARGE SCALE GENOMIC DNA]</scope>
    <source>
        <strain evidence="1">214</strain>
    </source>
</reference>
<accession>A0AAV5JMS0</accession>
<proteinExistence type="predicted"/>
<organism evidence="1 2">
    <name type="scientific">Rubroshorea leprosula</name>
    <dbReference type="NCBI Taxonomy" id="152421"/>
    <lineage>
        <taxon>Eukaryota</taxon>
        <taxon>Viridiplantae</taxon>
        <taxon>Streptophyta</taxon>
        <taxon>Embryophyta</taxon>
        <taxon>Tracheophyta</taxon>
        <taxon>Spermatophyta</taxon>
        <taxon>Magnoliopsida</taxon>
        <taxon>eudicotyledons</taxon>
        <taxon>Gunneridae</taxon>
        <taxon>Pentapetalae</taxon>
        <taxon>rosids</taxon>
        <taxon>malvids</taxon>
        <taxon>Malvales</taxon>
        <taxon>Dipterocarpaceae</taxon>
        <taxon>Rubroshorea</taxon>
    </lineage>
</organism>
<evidence type="ECO:0000313" key="2">
    <source>
        <dbReference type="Proteomes" id="UP001054252"/>
    </source>
</evidence>
<gene>
    <name evidence="1" type="ORF">SLEP1_g23786</name>
</gene>
<sequence length="330" mass="38257">MRKKPFCLNVFDKMPIGDDTMVVDSNTCATDGDSDHFDSDDPGVYDSDISEDEFMVTEDAVRSKTTYPAFYPKNVIPIFNIGIRFKNCEELKEAIRTYSIRKGCILKWLKNDRDCQRLQCTGALFRLAKYLKPKIDSNPRNKLRELKQGCDDELRLGVYTSMMARAKGIVLKELERNYIGEYATLMGYRDLLVQKIPNNTVEINYDKYIRDHNPVFKSIYICMDCIRGSETWNMHNCLKLQPPPLRRTKGRRKIKRIKSKHETKNLIAGQVERISKKGVKMTCSLCGKEGHNRGHVNTRMTQPSKEKCQSFYTNRWLGSWVIPLVPQTNE</sequence>
<protein>
    <recommendedName>
        <fullName evidence="3">PiggyBac transposable element-derived protein domain-containing protein</fullName>
    </recommendedName>
</protein>
<dbReference type="Proteomes" id="UP001054252">
    <property type="component" value="Unassembled WGS sequence"/>
</dbReference>
<evidence type="ECO:0000313" key="1">
    <source>
        <dbReference type="EMBL" id="GKV12663.1"/>
    </source>
</evidence>